<evidence type="ECO:0000256" key="6">
    <source>
        <dbReference type="ARBA" id="ARBA00022679"/>
    </source>
</evidence>
<keyword evidence="12" id="KW-0902">Two-component regulatory system</keyword>
<feature type="transmembrane region" description="Helical" evidence="14">
    <location>
        <begin position="169"/>
        <end position="192"/>
    </location>
</feature>
<evidence type="ECO:0000313" key="18">
    <source>
        <dbReference type="Proteomes" id="UP000789423"/>
    </source>
</evidence>
<feature type="domain" description="Histidine kinase" evidence="15">
    <location>
        <begin position="261"/>
        <end position="481"/>
    </location>
</feature>
<dbReference type="InterPro" id="IPR004358">
    <property type="entry name" value="Sig_transdc_His_kin-like_C"/>
</dbReference>
<evidence type="ECO:0000256" key="7">
    <source>
        <dbReference type="ARBA" id="ARBA00022692"/>
    </source>
</evidence>
<dbReference type="SUPFAM" id="SSF47384">
    <property type="entry name" value="Homodimeric domain of signal transducing histidine kinase"/>
    <property type="match status" value="1"/>
</dbReference>
<keyword evidence="11 14" id="KW-1133">Transmembrane helix</keyword>
<evidence type="ECO:0000256" key="12">
    <source>
        <dbReference type="ARBA" id="ARBA00023012"/>
    </source>
</evidence>
<keyword evidence="10" id="KW-0067">ATP-binding</keyword>
<dbReference type="EC" id="2.7.13.3" evidence="3"/>
<dbReference type="InterPro" id="IPR036890">
    <property type="entry name" value="HATPase_C_sf"/>
</dbReference>
<reference evidence="17 18" key="1">
    <citation type="submission" date="2021-10" db="EMBL/GenBank/DDBJ databases">
        <authorList>
            <person name="Criscuolo A."/>
        </authorList>
    </citation>
    <scope>NUCLEOTIDE SEQUENCE [LARGE SCALE GENOMIC DNA]</scope>
    <source>
        <strain evidence="18">CIP 111899</strain>
    </source>
</reference>
<dbReference type="GO" id="GO:0016740">
    <property type="term" value="F:transferase activity"/>
    <property type="evidence" value="ECO:0007669"/>
    <property type="project" value="UniProtKB-KW"/>
</dbReference>
<dbReference type="PANTHER" id="PTHR45528">
    <property type="entry name" value="SENSOR HISTIDINE KINASE CPXA"/>
    <property type="match status" value="1"/>
</dbReference>
<accession>A0ABM8Y6Q0</accession>
<feature type="domain" description="HAMP" evidence="16">
    <location>
        <begin position="194"/>
        <end position="246"/>
    </location>
</feature>
<dbReference type="SUPFAM" id="SSF158472">
    <property type="entry name" value="HAMP domain-like"/>
    <property type="match status" value="1"/>
</dbReference>
<keyword evidence="9" id="KW-0418">Kinase</keyword>
<keyword evidence="4" id="KW-1003">Cell membrane</keyword>
<keyword evidence="6 17" id="KW-0808">Transferase</keyword>
<evidence type="ECO:0000259" key="16">
    <source>
        <dbReference type="PROSITE" id="PS50885"/>
    </source>
</evidence>
<comment type="catalytic activity">
    <reaction evidence="1">
        <text>ATP + protein L-histidine = ADP + protein N-phospho-L-histidine.</text>
        <dbReference type="EC" id="2.7.13.3"/>
    </reaction>
</comment>
<dbReference type="SMART" id="SM00304">
    <property type="entry name" value="HAMP"/>
    <property type="match status" value="1"/>
</dbReference>
<dbReference type="InterPro" id="IPR050398">
    <property type="entry name" value="HssS/ArlS-like"/>
</dbReference>
<dbReference type="CDD" id="cd06225">
    <property type="entry name" value="HAMP"/>
    <property type="match status" value="1"/>
</dbReference>
<protein>
    <recommendedName>
        <fullName evidence="3">histidine kinase</fullName>
        <ecNumber evidence="3">2.7.13.3</ecNumber>
    </recommendedName>
</protein>
<evidence type="ECO:0000256" key="10">
    <source>
        <dbReference type="ARBA" id="ARBA00022840"/>
    </source>
</evidence>
<dbReference type="InterPro" id="IPR003661">
    <property type="entry name" value="HisK_dim/P_dom"/>
</dbReference>
<dbReference type="Gene3D" id="3.30.565.10">
    <property type="entry name" value="Histidine kinase-like ATPase, C-terminal domain"/>
    <property type="match status" value="1"/>
</dbReference>
<dbReference type="PRINTS" id="PR00344">
    <property type="entry name" value="BCTRLSENSOR"/>
</dbReference>
<dbReference type="CDD" id="cd00082">
    <property type="entry name" value="HisKA"/>
    <property type="match status" value="1"/>
</dbReference>
<comment type="subcellular location">
    <subcellularLocation>
        <location evidence="2">Cell membrane</location>
        <topology evidence="2">Multi-pass membrane protein</topology>
    </subcellularLocation>
</comment>
<feature type="transmembrane region" description="Helical" evidence="14">
    <location>
        <begin position="7"/>
        <end position="33"/>
    </location>
</feature>
<evidence type="ECO:0000256" key="5">
    <source>
        <dbReference type="ARBA" id="ARBA00022553"/>
    </source>
</evidence>
<keyword evidence="5" id="KW-0597">Phosphoprotein</keyword>
<dbReference type="EMBL" id="CAKJTI010000002">
    <property type="protein sequence ID" value="CAG9611363.1"/>
    <property type="molecule type" value="Genomic_DNA"/>
</dbReference>
<dbReference type="Gene3D" id="6.10.340.10">
    <property type="match status" value="1"/>
</dbReference>
<evidence type="ECO:0000256" key="11">
    <source>
        <dbReference type="ARBA" id="ARBA00022989"/>
    </source>
</evidence>
<name>A0ABM8Y6Q0_9BACI</name>
<evidence type="ECO:0000259" key="15">
    <source>
        <dbReference type="PROSITE" id="PS50109"/>
    </source>
</evidence>
<dbReference type="PANTHER" id="PTHR45528:SF1">
    <property type="entry name" value="SENSOR HISTIDINE KINASE CPXA"/>
    <property type="match status" value="1"/>
</dbReference>
<keyword evidence="13 14" id="KW-0472">Membrane</keyword>
<sequence length="493" mass="56091">MSIKTRFLLSYIAVIFVSITLLIVTGFLIVFSITGDLESVKNFYKSSYIQKPLTPEEENAFLELKLAAKKNPEQLLDEKMIASLEQKDVKIIVRKGKRISYVSKAIQNVSLDEALPNFEVTNINSRGTADLNNELYRYVKFDFYFPKDEEGSIFVLKKQSSYEELIQKLFPILFLSVLLLAIFIIGLVSYFVSRSVIKPIFKLKGAANRIKEGDLQFQISATSRDEMGQLNQAFEEMRKRLKESIEVQSKYEENRKELISNISHDLKTPITSIIGYVEGIQDGVANTPEKMNRYLTTIHAKAKHMDTLIDELFLFSKLDLNRVPFRFEKIELYTFMKDLVEEMQMDLYEDGIELQLISNIHEPIYVTADREKINRVISNLIHNSVKYMDKQQKKIIVSLLDEEDVIIVSVKDNGAGIAAEALPYIFDRFYRAEQSRNSSTGGSGLGLAIAKQIVEEHGGVIWATSAIGIGTNIFFSLKKVKECGEGIEESSAN</sequence>
<evidence type="ECO:0000256" key="13">
    <source>
        <dbReference type="ARBA" id="ARBA00023136"/>
    </source>
</evidence>
<dbReference type="InterPro" id="IPR005467">
    <property type="entry name" value="His_kinase_dom"/>
</dbReference>
<dbReference type="SUPFAM" id="SSF55874">
    <property type="entry name" value="ATPase domain of HSP90 chaperone/DNA topoisomerase II/histidine kinase"/>
    <property type="match status" value="1"/>
</dbReference>
<dbReference type="PROSITE" id="PS50109">
    <property type="entry name" value="HIS_KIN"/>
    <property type="match status" value="1"/>
</dbReference>
<dbReference type="RefSeq" id="WP_230573670.1">
    <property type="nucleotide sequence ID" value="NZ_CAKJTI010000002.1"/>
</dbReference>
<evidence type="ECO:0000256" key="1">
    <source>
        <dbReference type="ARBA" id="ARBA00000085"/>
    </source>
</evidence>
<keyword evidence="18" id="KW-1185">Reference proteome</keyword>
<dbReference type="InterPro" id="IPR003594">
    <property type="entry name" value="HATPase_dom"/>
</dbReference>
<dbReference type="SMART" id="SM00387">
    <property type="entry name" value="HATPase_c"/>
    <property type="match status" value="1"/>
</dbReference>
<evidence type="ECO:0000256" key="8">
    <source>
        <dbReference type="ARBA" id="ARBA00022741"/>
    </source>
</evidence>
<evidence type="ECO:0000256" key="9">
    <source>
        <dbReference type="ARBA" id="ARBA00022777"/>
    </source>
</evidence>
<dbReference type="InterPro" id="IPR003660">
    <property type="entry name" value="HAMP_dom"/>
</dbReference>
<dbReference type="PROSITE" id="PS50885">
    <property type="entry name" value="HAMP"/>
    <property type="match status" value="1"/>
</dbReference>
<keyword evidence="8" id="KW-0547">Nucleotide-binding</keyword>
<proteinExistence type="predicted"/>
<dbReference type="Pfam" id="PF02518">
    <property type="entry name" value="HATPase_c"/>
    <property type="match status" value="1"/>
</dbReference>
<dbReference type="Gene3D" id="1.10.287.130">
    <property type="match status" value="1"/>
</dbReference>
<dbReference type="Proteomes" id="UP000789423">
    <property type="component" value="Unassembled WGS sequence"/>
</dbReference>
<organism evidence="17 18">
    <name type="scientific">Bacillus rhizoplanae</name>
    <dbReference type="NCBI Taxonomy" id="2880966"/>
    <lineage>
        <taxon>Bacteria</taxon>
        <taxon>Bacillati</taxon>
        <taxon>Bacillota</taxon>
        <taxon>Bacilli</taxon>
        <taxon>Bacillales</taxon>
        <taxon>Bacillaceae</taxon>
        <taxon>Bacillus</taxon>
    </lineage>
</organism>
<evidence type="ECO:0000256" key="3">
    <source>
        <dbReference type="ARBA" id="ARBA00012438"/>
    </source>
</evidence>
<keyword evidence="7 14" id="KW-0812">Transmembrane</keyword>
<evidence type="ECO:0000256" key="4">
    <source>
        <dbReference type="ARBA" id="ARBA00022475"/>
    </source>
</evidence>
<dbReference type="SMART" id="SM00388">
    <property type="entry name" value="HisKA"/>
    <property type="match status" value="1"/>
</dbReference>
<gene>
    <name evidence="17" type="primary">sasA_2</name>
    <name evidence="17" type="ORF">BACCIP111899_00535</name>
</gene>
<evidence type="ECO:0000256" key="2">
    <source>
        <dbReference type="ARBA" id="ARBA00004651"/>
    </source>
</evidence>
<dbReference type="CDD" id="cd00075">
    <property type="entry name" value="HATPase"/>
    <property type="match status" value="1"/>
</dbReference>
<evidence type="ECO:0000313" key="17">
    <source>
        <dbReference type="EMBL" id="CAG9611363.1"/>
    </source>
</evidence>
<dbReference type="Pfam" id="PF00672">
    <property type="entry name" value="HAMP"/>
    <property type="match status" value="1"/>
</dbReference>
<dbReference type="Pfam" id="PF00512">
    <property type="entry name" value="HisKA"/>
    <property type="match status" value="1"/>
</dbReference>
<comment type="caution">
    <text evidence="17">The sequence shown here is derived from an EMBL/GenBank/DDBJ whole genome shotgun (WGS) entry which is preliminary data.</text>
</comment>
<dbReference type="InterPro" id="IPR036097">
    <property type="entry name" value="HisK_dim/P_sf"/>
</dbReference>
<evidence type="ECO:0000256" key="14">
    <source>
        <dbReference type="SAM" id="Phobius"/>
    </source>
</evidence>